<dbReference type="Gene3D" id="2.60.40.10">
    <property type="entry name" value="Immunoglobulins"/>
    <property type="match status" value="1"/>
</dbReference>
<dbReference type="PANTHER" id="PTHR11475">
    <property type="entry name" value="OXIDASE/PEROXIDASE"/>
    <property type="match status" value="1"/>
</dbReference>
<dbReference type="InterPro" id="IPR033764">
    <property type="entry name" value="Sdr_B"/>
</dbReference>
<gene>
    <name evidence="7" type="ORF">RSSM_00869</name>
</gene>
<proteinExistence type="predicted"/>
<dbReference type="PRINTS" id="PR00457">
    <property type="entry name" value="ANPEROXIDASE"/>
</dbReference>
<keyword evidence="4" id="KW-0325">Glycoprotein</keyword>
<keyword evidence="8" id="KW-1185">Reference proteome</keyword>
<dbReference type="PROSITE" id="PS50292">
    <property type="entry name" value="PEROXIDASE_3"/>
    <property type="match status" value="1"/>
</dbReference>
<evidence type="ECO:0000256" key="4">
    <source>
        <dbReference type="ARBA" id="ARBA00023180"/>
    </source>
</evidence>
<comment type="subcellular location">
    <subcellularLocation>
        <location evidence="1">Secreted</location>
    </subcellularLocation>
</comment>
<dbReference type="OrthoDB" id="9765610at2"/>
<feature type="compositionally biased region" description="Basic and acidic residues" evidence="5">
    <location>
        <begin position="120"/>
        <end position="134"/>
    </location>
</feature>
<dbReference type="EMBL" id="ANOH01000074">
    <property type="protein sequence ID" value="EMI57678.1"/>
    <property type="molecule type" value="Genomic_DNA"/>
</dbReference>
<evidence type="ECO:0000313" key="8">
    <source>
        <dbReference type="Proteomes" id="UP000011885"/>
    </source>
</evidence>
<dbReference type="InterPro" id="IPR002105">
    <property type="entry name" value="Dockerin_1_rpt"/>
</dbReference>
<reference evidence="7 8" key="1">
    <citation type="journal article" date="2013" name="Mar. Genomics">
        <title>Expression of sulfatases in Rhodopirellula baltica and the diversity of sulfatases in the genus Rhodopirellula.</title>
        <authorList>
            <person name="Wegner C.E."/>
            <person name="Richter-Heitmann T."/>
            <person name="Klindworth A."/>
            <person name="Klockow C."/>
            <person name="Richter M."/>
            <person name="Achstetter T."/>
            <person name="Glockner F.O."/>
            <person name="Harder J."/>
        </authorList>
    </citation>
    <scope>NUCLEOTIDE SEQUENCE [LARGE SCALE GENOMIC DNA]</scope>
    <source>
        <strain evidence="7 8">SM41</strain>
    </source>
</reference>
<feature type="region of interest" description="Disordered" evidence="5">
    <location>
        <begin position="114"/>
        <end position="165"/>
    </location>
</feature>
<comment type="caution">
    <text evidence="7">The sequence shown here is derived from an EMBL/GenBank/DDBJ whole genome shotgun (WGS) entry which is preliminary data.</text>
</comment>
<dbReference type="InterPro" id="IPR036439">
    <property type="entry name" value="Dockerin_dom_sf"/>
</dbReference>
<evidence type="ECO:0000256" key="2">
    <source>
        <dbReference type="ARBA" id="ARBA00022525"/>
    </source>
</evidence>
<dbReference type="InterPro" id="IPR013783">
    <property type="entry name" value="Ig-like_fold"/>
</dbReference>
<evidence type="ECO:0000313" key="7">
    <source>
        <dbReference type="EMBL" id="EMI57678.1"/>
    </source>
</evidence>
<evidence type="ECO:0000259" key="6">
    <source>
        <dbReference type="Pfam" id="PF17210"/>
    </source>
</evidence>
<feature type="compositionally biased region" description="Polar residues" evidence="5">
    <location>
        <begin position="1"/>
        <end position="10"/>
    </location>
</feature>
<dbReference type="GO" id="GO:0000272">
    <property type="term" value="P:polysaccharide catabolic process"/>
    <property type="evidence" value="ECO:0007669"/>
    <property type="project" value="InterPro"/>
</dbReference>
<evidence type="ECO:0000256" key="5">
    <source>
        <dbReference type="SAM" id="MobiDB-lite"/>
    </source>
</evidence>
<name>M5UNU8_9BACT</name>
<feature type="region of interest" description="Disordered" evidence="5">
    <location>
        <begin position="1"/>
        <end position="40"/>
    </location>
</feature>
<keyword evidence="7" id="KW-0575">Peroxidase</keyword>
<dbReference type="GO" id="GO:0005576">
    <property type="term" value="C:extracellular region"/>
    <property type="evidence" value="ECO:0007669"/>
    <property type="project" value="UniProtKB-SubCell"/>
</dbReference>
<dbReference type="Pfam" id="PF03098">
    <property type="entry name" value="An_peroxidase"/>
    <property type="match status" value="1"/>
</dbReference>
<dbReference type="PANTHER" id="PTHR11475:SF4">
    <property type="entry name" value="CHORION PEROXIDASE"/>
    <property type="match status" value="1"/>
</dbReference>
<keyword evidence="2" id="KW-0964">Secreted</keyword>
<keyword evidence="3" id="KW-0732">Signal</keyword>
<dbReference type="GO" id="GO:0004601">
    <property type="term" value="F:peroxidase activity"/>
    <property type="evidence" value="ECO:0007669"/>
    <property type="project" value="UniProtKB-KW"/>
</dbReference>
<dbReference type="SUPFAM" id="SSF49478">
    <property type="entry name" value="Cna protein B-type domain"/>
    <property type="match status" value="1"/>
</dbReference>
<feature type="domain" description="SD-repeat containing protein B" evidence="6">
    <location>
        <begin position="661"/>
        <end position="712"/>
    </location>
</feature>
<dbReference type="Pfam" id="PF00404">
    <property type="entry name" value="Dockerin_1"/>
    <property type="match status" value="1"/>
</dbReference>
<sequence>MRPYSTSIQNFVDGLTQRNKPPRKRPGKPNRKHRRRLRGEPLEARRLFAADFEGFRHNAFDAEDVNDDGEVSAVDALMIINAINRHDAGDGDMFTDVNNDGKRSALDALRVINRLNRGHTPSDPDDSRGDRNDSGETLPDLPDEVRSIDGTGNNLDDPDLGSAGQPLLRIADADYADGISSPAGEDRPSTREISNALSDVVGEEVMNERGLTAFLYVWGQFIDHDLSLNEQAEGNDSFNIEVPAGDPLFDPAGTGEVEIGLTRSTTAEGTGTSEDNPAEQITLITSYIDGSQVYGSDQATADELRTFEGGKLAITDDGLLPLDEFGMVIAGDIRASENIALAAIQTLFVREHNRLADQIAAENPDATDEEIYQQARAIVIAEIQAITYNEFLPALLGERAIDRYDGYDSSVDPGIANEFSTAAFRFGHSTLNDDIEFFDNEGRPVRDEIELKDAFFNASLLEETGIDSILKYDASSLSQEIDLEVVDSLRNFLFGAPGAGGFDLVALNIQRGRDHGLSDYNSTRVAYGLDAVESFDEITSDVELQEKLAELYGDVNNIDLWVGLMAEDHLRGASVGELTSTIIADQFERTRDGDRFYYENVFSGSELAMLNRTSLADVIERNTDVEGLQENVFFLQAQVSGKVTAVVASQASQSRHGGDRNDSRRTQRTGVEDVTVELLNDEGEVVEVTTTDSRGYYRFRSFSETGDYQIRVPFTGETLDVLVSNGEARISGIDFELEL</sequence>
<evidence type="ECO:0000256" key="1">
    <source>
        <dbReference type="ARBA" id="ARBA00004613"/>
    </source>
</evidence>
<accession>M5UNU8</accession>
<evidence type="ECO:0000256" key="3">
    <source>
        <dbReference type="ARBA" id="ARBA00022729"/>
    </source>
</evidence>
<dbReference type="Proteomes" id="UP000011885">
    <property type="component" value="Unassembled WGS sequence"/>
</dbReference>
<dbReference type="SUPFAM" id="SSF48113">
    <property type="entry name" value="Heme-dependent peroxidases"/>
    <property type="match status" value="1"/>
</dbReference>
<dbReference type="InterPro" id="IPR019791">
    <property type="entry name" value="Haem_peroxidase_animal"/>
</dbReference>
<dbReference type="Pfam" id="PF17210">
    <property type="entry name" value="SdrD_B"/>
    <property type="match status" value="1"/>
</dbReference>
<protein>
    <submittedName>
        <fullName evidence="7">Peroxidase</fullName>
    </submittedName>
</protein>
<feature type="compositionally biased region" description="Basic residues" evidence="5">
    <location>
        <begin position="20"/>
        <end position="37"/>
    </location>
</feature>
<dbReference type="InterPro" id="IPR010255">
    <property type="entry name" value="Haem_peroxidase_sf"/>
</dbReference>
<dbReference type="RefSeq" id="WP_008674785.1">
    <property type="nucleotide sequence ID" value="NZ_ANOH01000074.1"/>
</dbReference>
<dbReference type="GO" id="GO:0004553">
    <property type="term" value="F:hydrolase activity, hydrolyzing O-glycosyl compounds"/>
    <property type="evidence" value="ECO:0007669"/>
    <property type="project" value="InterPro"/>
</dbReference>
<dbReference type="GO" id="GO:0020037">
    <property type="term" value="F:heme binding"/>
    <property type="evidence" value="ECO:0007669"/>
    <property type="project" value="InterPro"/>
</dbReference>
<dbReference type="AlphaFoldDB" id="M5UNU8"/>
<dbReference type="Gene3D" id="1.10.640.10">
    <property type="entry name" value="Haem peroxidase domain superfamily, animal type"/>
    <property type="match status" value="1"/>
</dbReference>
<feature type="region of interest" description="Disordered" evidence="5">
    <location>
        <begin position="650"/>
        <end position="670"/>
    </location>
</feature>
<dbReference type="InterPro" id="IPR037120">
    <property type="entry name" value="Haem_peroxidase_sf_animal"/>
</dbReference>
<dbReference type="SUPFAM" id="SSF63446">
    <property type="entry name" value="Type I dockerin domain"/>
    <property type="match status" value="1"/>
</dbReference>
<dbReference type="GO" id="GO:0006979">
    <property type="term" value="P:response to oxidative stress"/>
    <property type="evidence" value="ECO:0007669"/>
    <property type="project" value="InterPro"/>
</dbReference>
<dbReference type="PATRIC" id="fig|1263870.3.peg.948"/>
<feature type="compositionally biased region" description="Basic and acidic residues" evidence="5">
    <location>
        <begin position="656"/>
        <end position="665"/>
    </location>
</feature>
<dbReference type="CDD" id="cd09822">
    <property type="entry name" value="peroxinectin_like_bacterial"/>
    <property type="match status" value="1"/>
</dbReference>
<organism evidence="7 8">
    <name type="scientific">Rhodopirellula sallentina SM41</name>
    <dbReference type="NCBI Taxonomy" id="1263870"/>
    <lineage>
        <taxon>Bacteria</taxon>
        <taxon>Pseudomonadati</taxon>
        <taxon>Planctomycetota</taxon>
        <taxon>Planctomycetia</taxon>
        <taxon>Pirellulales</taxon>
        <taxon>Pirellulaceae</taxon>
        <taxon>Rhodopirellula</taxon>
    </lineage>
</organism>
<keyword evidence="7" id="KW-0560">Oxidoreductase</keyword>